<dbReference type="InterPro" id="IPR001461">
    <property type="entry name" value="Aspartic_peptidase_A1"/>
</dbReference>
<keyword evidence="4" id="KW-0677">Repeat</keyword>
<dbReference type="GO" id="GO:0004190">
    <property type="term" value="F:aspartic-type endopeptidase activity"/>
    <property type="evidence" value="ECO:0007669"/>
    <property type="project" value="UniProtKB-KW"/>
</dbReference>
<comment type="similarity">
    <text evidence="1">Belongs to the peptidase A1 family.</text>
</comment>
<dbReference type="InterPro" id="IPR032799">
    <property type="entry name" value="TAXi_C"/>
</dbReference>
<proteinExistence type="inferred from homology"/>
<evidence type="ECO:0000256" key="10">
    <source>
        <dbReference type="SAM" id="SignalP"/>
    </source>
</evidence>
<keyword evidence="2" id="KW-0645">Protease</keyword>
<reference evidence="12" key="1">
    <citation type="submission" date="2021-03" db="EMBL/GenBank/DDBJ databases">
        <authorList>
            <person name="Li Z."/>
            <person name="Yang C."/>
        </authorList>
    </citation>
    <scope>NUCLEOTIDE SEQUENCE</scope>
    <source>
        <strain evidence="12">Dzin_1.0</strain>
        <tissue evidence="12">Leaf</tissue>
    </source>
</reference>
<organism evidence="12 13">
    <name type="scientific">Dioscorea zingiberensis</name>
    <dbReference type="NCBI Taxonomy" id="325984"/>
    <lineage>
        <taxon>Eukaryota</taxon>
        <taxon>Viridiplantae</taxon>
        <taxon>Streptophyta</taxon>
        <taxon>Embryophyta</taxon>
        <taxon>Tracheophyta</taxon>
        <taxon>Spermatophyta</taxon>
        <taxon>Magnoliopsida</taxon>
        <taxon>Liliopsida</taxon>
        <taxon>Dioscoreales</taxon>
        <taxon>Dioscoreaceae</taxon>
        <taxon>Dioscorea</taxon>
    </lineage>
</organism>
<feature type="signal peptide" evidence="10">
    <location>
        <begin position="1"/>
        <end position="29"/>
    </location>
</feature>
<evidence type="ECO:0000256" key="3">
    <source>
        <dbReference type="ARBA" id="ARBA00022729"/>
    </source>
</evidence>
<evidence type="ECO:0000256" key="9">
    <source>
        <dbReference type="PIRSR" id="PIRSR601461-1"/>
    </source>
</evidence>
<comment type="caution">
    <text evidence="12">The sequence shown here is derived from an EMBL/GenBank/DDBJ whole genome shotgun (WGS) entry which is preliminary data.</text>
</comment>
<evidence type="ECO:0000256" key="1">
    <source>
        <dbReference type="ARBA" id="ARBA00007447"/>
    </source>
</evidence>
<gene>
    <name evidence="12" type="ORF">J5N97_012329</name>
</gene>
<dbReference type="EMBL" id="JAGGNH010000003">
    <property type="protein sequence ID" value="KAJ0976855.1"/>
    <property type="molecule type" value="Genomic_DNA"/>
</dbReference>
<dbReference type="PROSITE" id="PS00141">
    <property type="entry name" value="ASP_PROTEASE"/>
    <property type="match status" value="1"/>
</dbReference>
<dbReference type="PANTHER" id="PTHR13683:SF800">
    <property type="entry name" value="EUKARYOTIC ASPARTYL PROTEASE FAMILY PROTEIN"/>
    <property type="match status" value="1"/>
</dbReference>
<evidence type="ECO:0000259" key="11">
    <source>
        <dbReference type="PROSITE" id="PS51767"/>
    </source>
</evidence>
<dbReference type="InterPro" id="IPR033121">
    <property type="entry name" value="PEPTIDASE_A1"/>
</dbReference>
<evidence type="ECO:0000256" key="8">
    <source>
        <dbReference type="ARBA" id="ARBA00077656"/>
    </source>
</evidence>
<dbReference type="Pfam" id="PF14541">
    <property type="entry name" value="TAXi_C"/>
    <property type="match status" value="1"/>
</dbReference>
<keyword evidence="5" id="KW-0064">Aspartyl protease</keyword>
<dbReference type="FunFam" id="2.40.70.10:FF:000015">
    <property type="entry name" value="Aspartyl protease family protein"/>
    <property type="match status" value="1"/>
</dbReference>
<keyword evidence="3 10" id="KW-0732">Signal</keyword>
<reference evidence="12" key="2">
    <citation type="journal article" date="2022" name="Hortic Res">
        <title>The genome of Dioscorea zingiberensis sheds light on the biosynthesis, origin and evolution of the medicinally important diosgenin saponins.</title>
        <authorList>
            <person name="Li Y."/>
            <person name="Tan C."/>
            <person name="Li Z."/>
            <person name="Guo J."/>
            <person name="Li S."/>
            <person name="Chen X."/>
            <person name="Wang C."/>
            <person name="Dai X."/>
            <person name="Yang H."/>
            <person name="Song W."/>
            <person name="Hou L."/>
            <person name="Xu J."/>
            <person name="Tong Z."/>
            <person name="Xu A."/>
            <person name="Yuan X."/>
            <person name="Wang W."/>
            <person name="Yang Q."/>
            <person name="Chen L."/>
            <person name="Sun Z."/>
            <person name="Wang K."/>
            <person name="Pan B."/>
            <person name="Chen J."/>
            <person name="Bao Y."/>
            <person name="Liu F."/>
            <person name="Qi X."/>
            <person name="Gang D.R."/>
            <person name="Wen J."/>
            <person name="Li J."/>
        </authorList>
    </citation>
    <scope>NUCLEOTIDE SEQUENCE</scope>
    <source>
        <strain evidence="12">Dzin_1.0</strain>
    </source>
</reference>
<evidence type="ECO:0000313" key="12">
    <source>
        <dbReference type="EMBL" id="KAJ0976855.1"/>
    </source>
</evidence>
<evidence type="ECO:0000256" key="6">
    <source>
        <dbReference type="ARBA" id="ARBA00022801"/>
    </source>
</evidence>
<dbReference type="Pfam" id="PF14543">
    <property type="entry name" value="TAXi_N"/>
    <property type="match status" value="1"/>
</dbReference>
<dbReference type="PANTHER" id="PTHR13683">
    <property type="entry name" value="ASPARTYL PROTEASES"/>
    <property type="match status" value="1"/>
</dbReference>
<dbReference type="PROSITE" id="PS51767">
    <property type="entry name" value="PEPTIDASE_A1"/>
    <property type="match status" value="1"/>
</dbReference>
<name>A0A9D5CR98_9LILI</name>
<dbReference type="AlphaFoldDB" id="A0A9D5CR98"/>
<feature type="domain" description="Peptidase A1" evidence="11">
    <location>
        <begin position="76"/>
        <end position="428"/>
    </location>
</feature>
<evidence type="ECO:0000256" key="5">
    <source>
        <dbReference type="ARBA" id="ARBA00022750"/>
    </source>
</evidence>
<keyword evidence="13" id="KW-1185">Reference proteome</keyword>
<evidence type="ECO:0000256" key="4">
    <source>
        <dbReference type="ARBA" id="ARBA00022737"/>
    </source>
</evidence>
<evidence type="ECO:0000313" key="13">
    <source>
        <dbReference type="Proteomes" id="UP001085076"/>
    </source>
</evidence>
<evidence type="ECO:0000256" key="7">
    <source>
        <dbReference type="ARBA" id="ARBA00068871"/>
    </source>
</evidence>
<feature type="chain" id="PRO_5039346920" description="Aspartic proteinase Asp1" evidence="10">
    <location>
        <begin position="30"/>
        <end position="471"/>
    </location>
</feature>
<dbReference type="Proteomes" id="UP001085076">
    <property type="component" value="Miscellaneous, Linkage group lg03"/>
</dbReference>
<keyword evidence="6" id="KW-0378">Hydrolase</keyword>
<dbReference type="SUPFAM" id="SSF50630">
    <property type="entry name" value="Acid proteases"/>
    <property type="match status" value="1"/>
</dbReference>
<evidence type="ECO:0000256" key="2">
    <source>
        <dbReference type="ARBA" id="ARBA00022670"/>
    </source>
</evidence>
<feature type="active site" evidence="9">
    <location>
        <position position="94"/>
    </location>
</feature>
<feature type="active site" evidence="9">
    <location>
        <position position="299"/>
    </location>
</feature>
<dbReference type="InterPro" id="IPR001969">
    <property type="entry name" value="Aspartic_peptidase_AS"/>
</dbReference>
<accession>A0A9D5CR98</accession>
<sequence length="471" mass="50428">MAGSKHGAVMLVAIVIAAALFPTIPSTHAAASATTPKKPRLGASTLPTPAVVDGGGSRFSSVVFPLHGDVYPQGLFYAAMTIGDPPKPYFLDVDTGSDLTWLQCDAPCLHCTKGPHPLYKPVRNKLVSCQDPVCLAVQRATLSGKGRGCKPNEQCDYVVKYADHGSSTGVLIRDGFTLRLSNGSLARPHLAFGCGYDQQDTAGSAPAAMDGVLGLGNGKASILSQLSDAGLTRNVIGHCLGRHGGGYLFFGDGLVPSSGVTWVPMSRSTISGNHYSPGQASFYFGAQALGVKQQQMIFDSGSSFTYFAMQPYQALLNAIMKDLSGKPLKDARDDPALPVCWKGPKPFKSITDLRKYFKSLVLNFVSGKKALMEIPPENYLVITKPGNVCLGILNGTEVGLRELNLVGDISMQDMMVVYNNEKQQIGWVRTNCDRLPNADEWDGFEEGHCQPQYGSISIIPDPDQCPASYIQ</sequence>
<dbReference type="OrthoDB" id="2747330at2759"/>
<dbReference type="Gene3D" id="2.40.70.10">
    <property type="entry name" value="Acid Proteases"/>
    <property type="match status" value="2"/>
</dbReference>
<dbReference type="InterPro" id="IPR021109">
    <property type="entry name" value="Peptidase_aspartic_dom_sf"/>
</dbReference>
<dbReference type="GO" id="GO:0006508">
    <property type="term" value="P:proteolysis"/>
    <property type="evidence" value="ECO:0007669"/>
    <property type="project" value="UniProtKB-KW"/>
</dbReference>
<dbReference type="FunFam" id="2.40.70.10:FF:000027">
    <property type="entry name" value="Aspartic proteinase Asp1 isoform A"/>
    <property type="match status" value="1"/>
</dbReference>
<dbReference type="InterPro" id="IPR032861">
    <property type="entry name" value="TAXi_N"/>
</dbReference>
<protein>
    <recommendedName>
        <fullName evidence="7">Aspartic proteinase Asp1</fullName>
    </recommendedName>
    <alternativeName>
        <fullName evidence="8">Nucellin-like protein</fullName>
    </alternativeName>
</protein>